<dbReference type="AlphaFoldDB" id="A0A7S3K7D9"/>
<evidence type="ECO:0000256" key="1">
    <source>
        <dbReference type="ARBA" id="ARBA00004123"/>
    </source>
</evidence>
<evidence type="ECO:0000256" key="3">
    <source>
        <dbReference type="SAM" id="Coils"/>
    </source>
</evidence>
<keyword evidence="2" id="KW-0539">Nucleus</keyword>
<evidence type="ECO:0000313" key="5">
    <source>
        <dbReference type="EMBL" id="CAE0375093.1"/>
    </source>
</evidence>
<accession>A0A7S3K7D9</accession>
<protein>
    <recommendedName>
        <fullName evidence="4">CCT domain-containing protein</fullName>
    </recommendedName>
</protein>
<sequence>MIGLLTRKEREIKVKRYLEKKRRRRELQNQKVRYECRKDLANRRYRLQGRFVRLEDIKELEKDYIFDSRTKKLIKPIFQTEKIIGGYKSLSNNSQLNSDSDVLMNSAEE</sequence>
<organism evidence="5">
    <name type="scientific">Euplotes crassus</name>
    <dbReference type="NCBI Taxonomy" id="5936"/>
    <lineage>
        <taxon>Eukaryota</taxon>
        <taxon>Sar</taxon>
        <taxon>Alveolata</taxon>
        <taxon>Ciliophora</taxon>
        <taxon>Intramacronucleata</taxon>
        <taxon>Spirotrichea</taxon>
        <taxon>Hypotrichia</taxon>
        <taxon>Euplotida</taxon>
        <taxon>Euplotidae</taxon>
        <taxon>Moneuplotes</taxon>
    </lineage>
</organism>
<gene>
    <name evidence="5" type="ORF">ECRA1380_LOCUS44</name>
    <name evidence="6" type="ORF">ECRA1380_LOCUS45</name>
</gene>
<dbReference type="GO" id="GO:0005634">
    <property type="term" value="C:nucleus"/>
    <property type="evidence" value="ECO:0007669"/>
    <property type="project" value="UniProtKB-SubCell"/>
</dbReference>
<dbReference type="EMBL" id="HBIK01000098">
    <property type="protein sequence ID" value="CAE0375093.1"/>
    <property type="molecule type" value="Transcribed_RNA"/>
</dbReference>
<name>A0A7S3K7D9_EUPCR</name>
<evidence type="ECO:0000256" key="2">
    <source>
        <dbReference type="ARBA" id="ARBA00023242"/>
    </source>
</evidence>
<dbReference type="Pfam" id="PF06203">
    <property type="entry name" value="CCT"/>
    <property type="match status" value="1"/>
</dbReference>
<feature type="domain" description="CCT" evidence="4">
    <location>
        <begin position="10"/>
        <end position="54"/>
    </location>
</feature>
<keyword evidence="3" id="KW-0175">Coiled coil</keyword>
<dbReference type="EMBL" id="HBIK01000099">
    <property type="protein sequence ID" value="CAE0375094.1"/>
    <property type="molecule type" value="Transcribed_RNA"/>
</dbReference>
<proteinExistence type="predicted"/>
<evidence type="ECO:0000259" key="4">
    <source>
        <dbReference type="PROSITE" id="PS51017"/>
    </source>
</evidence>
<feature type="coiled-coil region" evidence="3">
    <location>
        <begin position="17"/>
        <end position="44"/>
    </location>
</feature>
<reference evidence="5" key="1">
    <citation type="submission" date="2021-01" db="EMBL/GenBank/DDBJ databases">
        <authorList>
            <person name="Corre E."/>
            <person name="Pelletier E."/>
            <person name="Niang G."/>
            <person name="Scheremetjew M."/>
            <person name="Finn R."/>
            <person name="Kale V."/>
            <person name="Holt S."/>
            <person name="Cochrane G."/>
            <person name="Meng A."/>
            <person name="Brown T."/>
            <person name="Cohen L."/>
        </authorList>
    </citation>
    <scope>NUCLEOTIDE SEQUENCE</scope>
    <source>
        <strain evidence="5">CT5</strain>
    </source>
</reference>
<evidence type="ECO:0000313" key="6">
    <source>
        <dbReference type="EMBL" id="CAE0375094.1"/>
    </source>
</evidence>
<dbReference type="PROSITE" id="PS51017">
    <property type="entry name" value="CCT"/>
    <property type="match status" value="1"/>
</dbReference>
<dbReference type="InterPro" id="IPR010402">
    <property type="entry name" value="CCT_domain"/>
</dbReference>
<comment type="subcellular location">
    <subcellularLocation>
        <location evidence="1">Nucleus</location>
    </subcellularLocation>
</comment>